<evidence type="ECO:0000256" key="5">
    <source>
        <dbReference type="ARBA" id="ARBA00022723"/>
    </source>
</evidence>
<dbReference type="PANTHER" id="PTHR11644:SF2">
    <property type="entry name" value="CYTIDINE DEAMINASE"/>
    <property type="match status" value="1"/>
</dbReference>
<dbReference type="GO" id="GO:0055086">
    <property type="term" value="P:nucleobase-containing small molecule metabolic process"/>
    <property type="evidence" value="ECO:0007669"/>
    <property type="project" value="UniProtKB-ARBA"/>
</dbReference>
<dbReference type="EMBL" id="CAXKWB010056826">
    <property type="protein sequence ID" value="CAL4178807.1"/>
    <property type="molecule type" value="Genomic_DNA"/>
</dbReference>
<sequence length="134" mass="14742">DSEVEHLLEESLLVRGKAYCPYSKFPVGAALLTEDGSLVLGCNVENASYGLTLCAERVAICNAVSQGHRKFKAIVITAEMEDKFLGPCGACRQTLAEFGLNWEVYLSKPNKKYFKTTVSKLIPDSFSPDTVKFL</sequence>
<proteinExistence type="inferred from homology"/>
<comment type="function">
    <text evidence="2 13">This enzyme scavenges exogenous and endogenous cytidine and 2'-deoxycytidine for UMP synthesis.</text>
</comment>
<organism evidence="15 16">
    <name type="scientific">Meganyctiphanes norvegica</name>
    <name type="common">Northern krill</name>
    <name type="synonym">Thysanopoda norvegica</name>
    <dbReference type="NCBI Taxonomy" id="48144"/>
    <lineage>
        <taxon>Eukaryota</taxon>
        <taxon>Metazoa</taxon>
        <taxon>Ecdysozoa</taxon>
        <taxon>Arthropoda</taxon>
        <taxon>Crustacea</taxon>
        <taxon>Multicrustacea</taxon>
        <taxon>Malacostraca</taxon>
        <taxon>Eumalacostraca</taxon>
        <taxon>Eucarida</taxon>
        <taxon>Euphausiacea</taxon>
        <taxon>Euphausiidae</taxon>
        <taxon>Meganyctiphanes</taxon>
    </lineage>
</organism>
<evidence type="ECO:0000256" key="6">
    <source>
        <dbReference type="ARBA" id="ARBA00022801"/>
    </source>
</evidence>
<evidence type="ECO:0000256" key="8">
    <source>
        <dbReference type="ARBA" id="ARBA00032005"/>
    </source>
</evidence>
<feature type="non-terminal residue" evidence="15">
    <location>
        <position position="1"/>
    </location>
</feature>
<dbReference type="InterPro" id="IPR016192">
    <property type="entry name" value="APOBEC/CMP_deaminase_Zn-bd"/>
</dbReference>
<name>A0AAV2SDR4_MEGNR</name>
<dbReference type="SUPFAM" id="SSF53927">
    <property type="entry name" value="Cytidine deaminase-like"/>
    <property type="match status" value="1"/>
</dbReference>
<keyword evidence="5 12" id="KW-0479">Metal-binding</keyword>
<dbReference type="GO" id="GO:0005829">
    <property type="term" value="C:cytosol"/>
    <property type="evidence" value="ECO:0007669"/>
    <property type="project" value="TreeGrafter"/>
</dbReference>
<dbReference type="PANTHER" id="PTHR11644">
    <property type="entry name" value="CYTIDINE DEAMINASE"/>
    <property type="match status" value="1"/>
</dbReference>
<evidence type="ECO:0000259" key="14">
    <source>
        <dbReference type="PROSITE" id="PS51747"/>
    </source>
</evidence>
<dbReference type="CDD" id="cd01283">
    <property type="entry name" value="cytidine_deaminase"/>
    <property type="match status" value="1"/>
</dbReference>
<evidence type="ECO:0000256" key="13">
    <source>
        <dbReference type="RuleBase" id="RU364006"/>
    </source>
</evidence>
<evidence type="ECO:0000256" key="2">
    <source>
        <dbReference type="ARBA" id="ARBA00003949"/>
    </source>
</evidence>
<dbReference type="Pfam" id="PF00383">
    <property type="entry name" value="dCMP_cyt_deam_1"/>
    <property type="match status" value="1"/>
</dbReference>
<evidence type="ECO:0000313" key="16">
    <source>
        <dbReference type="Proteomes" id="UP001497623"/>
    </source>
</evidence>
<dbReference type="Proteomes" id="UP001497623">
    <property type="component" value="Unassembled WGS sequence"/>
</dbReference>
<comment type="catalytic activity">
    <reaction evidence="9 13">
        <text>cytidine + H2O + H(+) = uridine + NH4(+)</text>
        <dbReference type="Rhea" id="RHEA:16069"/>
        <dbReference type="ChEBI" id="CHEBI:15377"/>
        <dbReference type="ChEBI" id="CHEBI:15378"/>
        <dbReference type="ChEBI" id="CHEBI:16704"/>
        <dbReference type="ChEBI" id="CHEBI:17562"/>
        <dbReference type="ChEBI" id="CHEBI:28938"/>
        <dbReference type="EC" id="3.5.4.5"/>
    </reaction>
</comment>
<dbReference type="Gene3D" id="3.40.140.10">
    <property type="entry name" value="Cytidine Deaminase, domain 2"/>
    <property type="match status" value="1"/>
</dbReference>
<evidence type="ECO:0000256" key="7">
    <source>
        <dbReference type="ARBA" id="ARBA00022833"/>
    </source>
</evidence>
<dbReference type="AlphaFoldDB" id="A0AAV2SDR4"/>
<evidence type="ECO:0000256" key="10">
    <source>
        <dbReference type="PIRSR" id="PIRSR606262-1"/>
    </source>
</evidence>
<reference evidence="15 16" key="1">
    <citation type="submission" date="2024-05" db="EMBL/GenBank/DDBJ databases">
        <authorList>
            <person name="Wallberg A."/>
        </authorList>
    </citation>
    <scope>NUCLEOTIDE SEQUENCE [LARGE SCALE GENOMIC DNA]</scope>
</reference>
<dbReference type="NCBIfam" id="NF004064">
    <property type="entry name" value="PRK05578.1"/>
    <property type="match status" value="1"/>
</dbReference>
<dbReference type="NCBIfam" id="TIGR01354">
    <property type="entry name" value="cyt_deam_tetra"/>
    <property type="match status" value="1"/>
</dbReference>
<gene>
    <name evidence="15" type="ORF">MNOR_LOCUS35070</name>
</gene>
<keyword evidence="16" id="KW-1185">Reference proteome</keyword>
<keyword evidence="6 13" id="KW-0378">Hydrolase</keyword>
<evidence type="ECO:0000256" key="12">
    <source>
        <dbReference type="PIRSR" id="PIRSR606262-3"/>
    </source>
</evidence>
<accession>A0AAV2SDR4</accession>
<dbReference type="GO" id="GO:0072527">
    <property type="term" value="P:pyrimidine-containing compound metabolic process"/>
    <property type="evidence" value="ECO:0007669"/>
    <property type="project" value="UniProtKB-ARBA"/>
</dbReference>
<comment type="cofactor">
    <cofactor evidence="1 12 13">
        <name>Zn(2+)</name>
        <dbReference type="ChEBI" id="CHEBI:29105"/>
    </cofactor>
</comment>
<comment type="caution">
    <text evidence="15">The sequence shown here is derived from an EMBL/GenBank/DDBJ whole genome shotgun (WGS) entry which is preliminary data.</text>
</comment>
<dbReference type="GO" id="GO:0008270">
    <property type="term" value="F:zinc ion binding"/>
    <property type="evidence" value="ECO:0007669"/>
    <property type="project" value="UniProtKB-UniRule"/>
</dbReference>
<dbReference type="InterPro" id="IPR016193">
    <property type="entry name" value="Cytidine_deaminase-like"/>
</dbReference>
<evidence type="ECO:0000256" key="4">
    <source>
        <dbReference type="ARBA" id="ARBA00012783"/>
    </source>
</evidence>
<feature type="binding site" evidence="11">
    <location>
        <begin position="43"/>
        <end position="49"/>
    </location>
    <ligand>
        <name>substrate</name>
    </ligand>
</feature>
<comment type="catalytic activity">
    <reaction evidence="13">
        <text>2'-deoxycytidine + H2O + H(+) = 2'-deoxyuridine + NH4(+)</text>
        <dbReference type="Rhea" id="RHEA:13433"/>
        <dbReference type="ChEBI" id="CHEBI:15377"/>
        <dbReference type="ChEBI" id="CHEBI:15378"/>
        <dbReference type="ChEBI" id="CHEBI:15698"/>
        <dbReference type="ChEBI" id="CHEBI:16450"/>
        <dbReference type="ChEBI" id="CHEBI:28938"/>
        <dbReference type="EC" id="3.5.4.5"/>
    </reaction>
</comment>
<evidence type="ECO:0000256" key="9">
    <source>
        <dbReference type="ARBA" id="ARBA00049558"/>
    </source>
</evidence>
<feature type="active site" description="Proton donor" evidence="10">
    <location>
        <position position="56"/>
    </location>
</feature>
<evidence type="ECO:0000256" key="1">
    <source>
        <dbReference type="ARBA" id="ARBA00001947"/>
    </source>
</evidence>
<dbReference type="InterPro" id="IPR050202">
    <property type="entry name" value="Cyt/Deoxycyt_deaminase"/>
</dbReference>
<feature type="domain" description="CMP/dCMP-type deaminase" evidence="14">
    <location>
        <begin position="2"/>
        <end position="129"/>
    </location>
</feature>
<dbReference type="GO" id="GO:0004126">
    <property type="term" value="F:cytidine deaminase activity"/>
    <property type="evidence" value="ECO:0007669"/>
    <property type="project" value="UniProtKB-UniRule"/>
</dbReference>
<dbReference type="InterPro" id="IPR006262">
    <property type="entry name" value="Cyt_deam_tetra"/>
</dbReference>
<dbReference type="PROSITE" id="PS00903">
    <property type="entry name" value="CYT_DCMP_DEAMINASES_1"/>
    <property type="match status" value="1"/>
</dbReference>
<feature type="binding site" evidence="12">
    <location>
        <position position="88"/>
    </location>
    <ligand>
        <name>Zn(2+)</name>
        <dbReference type="ChEBI" id="CHEBI:29105"/>
        <note>catalytic</note>
    </ligand>
</feature>
<evidence type="ECO:0000256" key="3">
    <source>
        <dbReference type="ARBA" id="ARBA00006576"/>
    </source>
</evidence>
<protein>
    <recommendedName>
        <fullName evidence="4 13">Cytidine deaminase</fullName>
        <ecNumber evidence="4 13">3.5.4.5</ecNumber>
    </recommendedName>
    <alternativeName>
        <fullName evidence="8 13">Cytidine aminohydrolase</fullName>
    </alternativeName>
</protein>
<feature type="binding site" evidence="12">
    <location>
        <position position="91"/>
    </location>
    <ligand>
        <name>Zn(2+)</name>
        <dbReference type="ChEBI" id="CHEBI:29105"/>
        <note>catalytic</note>
    </ligand>
</feature>
<dbReference type="FunFam" id="3.40.140.10:FF:000008">
    <property type="entry name" value="Cytidine deaminase"/>
    <property type="match status" value="1"/>
</dbReference>
<comment type="similarity">
    <text evidence="3 13">Belongs to the cytidine and deoxycytidylate deaminase family.</text>
</comment>
<dbReference type="EC" id="3.5.4.5" evidence="4 13"/>
<evidence type="ECO:0000256" key="11">
    <source>
        <dbReference type="PIRSR" id="PIRSR606262-2"/>
    </source>
</evidence>
<dbReference type="InterPro" id="IPR002125">
    <property type="entry name" value="CMP_dCMP_dom"/>
</dbReference>
<dbReference type="PROSITE" id="PS51747">
    <property type="entry name" value="CYT_DCMP_DEAMINASES_2"/>
    <property type="match status" value="1"/>
</dbReference>
<keyword evidence="7 12" id="KW-0862">Zinc</keyword>
<feature type="binding site" evidence="12">
    <location>
        <position position="54"/>
    </location>
    <ligand>
        <name>Zn(2+)</name>
        <dbReference type="ChEBI" id="CHEBI:29105"/>
        <note>catalytic</note>
    </ligand>
</feature>
<evidence type="ECO:0000313" key="15">
    <source>
        <dbReference type="EMBL" id="CAL4178807.1"/>
    </source>
</evidence>
<dbReference type="GO" id="GO:0042802">
    <property type="term" value="F:identical protein binding"/>
    <property type="evidence" value="ECO:0007669"/>
    <property type="project" value="UniProtKB-ARBA"/>
</dbReference>